<dbReference type="InterPro" id="IPR011701">
    <property type="entry name" value="MFS"/>
</dbReference>
<evidence type="ECO:0000256" key="2">
    <source>
        <dbReference type="ARBA" id="ARBA00022448"/>
    </source>
</evidence>
<reference evidence="9" key="1">
    <citation type="submission" date="2016-10" db="EMBL/GenBank/DDBJ databases">
        <authorList>
            <person name="Varghese N."/>
            <person name="Submissions S."/>
        </authorList>
    </citation>
    <scope>NUCLEOTIDE SEQUENCE [LARGE SCALE GENOMIC DNA]</scope>
    <source>
        <strain evidence="9">DSM 44718</strain>
    </source>
</reference>
<evidence type="ECO:0000256" key="3">
    <source>
        <dbReference type="ARBA" id="ARBA00022692"/>
    </source>
</evidence>
<feature type="transmembrane region" description="Helical" evidence="6">
    <location>
        <begin position="12"/>
        <end position="32"/>
    </location>
</feature>
<keyword evidence="5 6" id="KW-0472">Membrane</keyword>
<feature type="transmembrane region" description="Helical" evidence="6">
    <location>
        <begin position="169"/>
        <end position="191"/>
    </location>
</feature>
<evidence type="ECO:0000256" key="6">
    <source>
        <dbReference type="SAM" id="Phobius"/>
    </source>
</evidence>
<feature type="transmembrane region" description="Helical" evidence="6">
    <location>
        <begin position="230"/>
        <end position="248"/>
    </location>
</feature>
<dbReference type="AlphaFoldDB" id="A0A1H3L838"/>
<dbReference type="GO" id="GO:0022857">
    <property type="term" value="F:transmembrane transporter activity"/>
    <property type="evidence" value="ECO:0007669"/>
    <property type="project" value="InterPro"/>
</dbReference>
<evidence type="ECO:0000259" key="7">
    <source>
        <dbReference type="PROSITE" id="PS50850"/>
    </source>
</evidence>
<feature type="transmembrane region" description="Helical" evidence="6">
    <location>
        <begin position="305"/>
        <end position="324"/>
    </location>
</feature>
<dbReference type="InterPro" id="IPR036259">
    <property type="entry name" value="MFS_trans_sf"/>
</dbReference>
<evidence type="ECO:0000256" key="4">
    <source>
        <dbReference type="ARBA" id="ARBA00022989"/>
    </source>
</evidence>
<proteinExistence type="predicted"/>
<comment type="subcellular location">
    <subcellularLocation>
        <location evidence="1">Cell membrane</location>
        <topology evidence="1">Multi-pass membrane protein</topology>
    </subcellularLocation>
</comment>
<evidence type="ECO:0000256" key="5">
    <source>
        <dbReference type="ARBA" id="ARBA00023136"/>
    </source>
</evidence>
<dbReference type="PANTHER" id="PTHR42718">
    <property type="entry name" value="MAJOR FACILITATOR SUPERFAMILY MULTIDRUG TRANSPORTER MFSC"/>
    <property type="match status" value="1"/>
</dbReference>
<feature type="transmembrane region" description="Helical" evidence="6">
    <location>
        <begin position="81"/>
        <end position="104"/>
    </location>
</feature>
<dbReference type="GO" id="GO:0005886">
    <property type="term" value="C:plasma membrane"/>
    <property type="evidence" value="ECO:0007669"/>
    <property type="project" value="UniProtKB-SubCell"/>
</dbReference>
<feature type="transmembrane region" description="Helical" evidence="6">
    <location>
        <begin position="269"/>
        <end position="293"/>
    </location>
</feature>
<keyword evidence="3 6" id="KW-0812">Transmembrane</keyword>
<dbReference type="PROSITE" id="PS50850">
    <property type="entry name" value="MFS"/>
    <property type="match status" value="1"/>
</dbReference>
<feature type="transmembrane region" description="Helical" evidence="6">
    <location>
        <begin position="331"/>
        <end position="350"/>
    </location>
</feature>
<name>A0A1H3L838_9ACTN</name>
<dbReference type="Pfam" id="PF07690">
    <property type="entry name" value="MFS_1"/>
    <property type="match status" value="1"/>
</dbReference>
<evidence type="ECO:0000256" key="1">
    <source>
        <dbReference type="ARBA" id="ARBA00004651"/>
    </source>
</evidence>
<dbReference type="SUPFAM" id="SSF103473">
    <property type="entry name" value="MFS general substrate transporter"/>
    <property type="match status" value="1"/>
</dbReference>
<evidence type="ECO:0000313" key="8">
    <source>
        <dbReference type="EMBL" id="SDY60603.1"/>
    </source>
</evidence>
<feature type="transmembrane region" description="Helical" evidence="6">
    <location>
        <begin position="428"/>
        <end position="450"/>
    </location>
</feature>
<feature type="transmembrane region" description="Helical" evidence="6">
    <location>
        <begin position="356"/>
        <end position="380"/>
    </location>
</feature>
<organism evidence="8 9">
    <name type="scientific">Asanoa ishikariensis</name>
    <dbReference type="NCBI Taxonomy" id="137265"/>
    <lineage>
        <taxon>Bacteria</taxon>
        <taxon>Bacillati</taxon>
        <taxon>Actinomycetota</taxon>
        <taxon>Actinomycetes</taxon>
        <taxon>Micromonosporales</taxon>
        <taxon>Micromonosporaceae</taxon>
        <taxon>Asanoa</taxon>
    </lineage>
</organism>
<feature type="transmembrane region" description="Helical" evidence="6">
    <location>
        <begin position="203"/>
        <end position="224"/>
    </location>
</feature>
<feature type="transmembrane region" description="Helical" evidence="6">
    <location>
        <begin position="110"/>
        <end position="130"/>
    </location>
</feature>
<dbReference type="STRING" id="137265.SAMN05421684_0599"/>
<keyword evidence="2" id="KW-0813">Transport</keyword>
<dbReference type="InterPro" id="IPR020846">
    <property type="entry name" value="MFS_dom"/>
</dbReference>
<dbReference type="Proteomes" id="UP000199632">
    <property type="component" value="Unassembled WGS sequence"/>
</dbReference>
<evidence type="ECO:0000313" key="9">
    <source>
        <dbReference type="Proteomes" id="UP000199632"/>
    </source>
</evidence>
<dbReference type="PANTHER" id="PTHR42718:SF9">
    <property type="entry name" value="MAJOR FACILITATOR SUPERFAMILY MULTIDRUG TRANSPORTER MFSC"/>
    <property type="match status" value="1"/>
</dbReference>
<feature type="transmembrane region" description="Helical" evidence="6">
    <location>
        <begin position="137"/>
        <end position="157"/>
    </location>
</feature>
<keyword evidence="4 6" id="KW-1133">Transmembrane helix</keyword>
<gene>
    <name evidence="8" type="ORF">SAMN05421684_0599</name>
</gene>
<accession>A0A1H3L838</accession>
<dbReference type="Gene3D" id="1.20.1250.20">
    <property type="entry name" value="MFS general substrate transporter like domains"/>
    <property type="match status" value="2"/>
</dbReference>
<feature type="domain" description="Major facilitator superfamily (MFS) profile" evidence="7">
    <location>
        <begin position="13"/>
        <end position="412"/>
    </location>
</feature>
<feature type="transmembrane region" description="Helical" evidence="6">
    <location>
        <begin position="392"/>
        <end position="416"/>
    </location>
</feature>
<keyword evidence="9" id="KW-1185">Reference proteome</keyword>
<protein>
    <submittedName>
        <fullName evidence="8">Major Facilitator Superfamily protein</fullName>
    </submittedName>
</protein>
<dbReference type="OrthoDB" id="3217935at2"/>
<sequence length="499" mass="51771">MKWHGPLSGHYPAVATMVIAALIPYLVLSAALQPLTGIIGADLGMSTYETNLAQGLANAGYALGTVLSVQLAQHLPQRRMLIIYGVLLVVGSVLAAAAVGTVMFISGHVLQGLCTSLLLIAAVPPLVTGFPPSKIRYTAVVLNMGIFGAVALGPLIGGIQADANGWRPLFWVIAGIAILALVLIVLTYQDVPAADPTATRSPLPVALAATGCIAAFFGATQLLTHRELNAAALAPLTAGVLVIFVLLVNQYFSKRPLLIVRPLTSTMPVAGIVAAMSAAAASISAITLSGLILAERYSPLKLGLLYLPEFGGAVITTILFAILFTTKGLHYFALTGLICLSAGIALIASTLPPSTIITLVGTGLIGVGVGASVAPALFIAGFSLRNAALQRVFAIVELLRAVAAFMIAPILVYIATTVMSNTEDGVRTALWICLGLSGAGALTGIALYWLGRVKPPTPSLANWFGGETAWYSPPLLARFRRNARTPEQPAGPAEFEISQ</sequence>
<dbReference type="EMBL" id="FNQB01000001">
    <property type="protein sequence ID" value="SDY60603.1"/>
    <property type="molecule type" value="Genomic_DNA"/>
</dbReference>